<feature type="non-terminal residue" evidence="1">
    <location>
        <position position="51"/>
    </location>
</feature>
<dbReference type="AlphaFoldDB" id="A0A1X2I110"/>
<keyword evidence="2" id="KW-1185">Reference proteome</keyword>
<sequence>MKYMLSDATITFAVFVICHHPHISDKGLSITTQQLYLITLRHNLTLAMFHL</sequence>
<evidence type="ECO:0000313" key="1">
    <source>
        <dbReference type="EMBL" id="ORZ07081.1"/>
    </source>
</evidence>
<gene>
    <name evidence="1" type="ORF">BCR42DRAFT_426342</name>
</gene>
<dbReference type="EMBL" id="MCGE01000036">
    <property type="protein sequence ID" value="ORZ07081.1"/>
    <property type="molecule type" value="Genomic_DNA"/>
</dbReference>
<name>A0A1X2I110_9FUNG</name>
<organism evidence="1 2">
    <name type="scientific">Absidia repens</name>
    <dbReference type="NCBI Taxonomy" id="90262"/>
    <lineage>
        <taxon>Eukaryota</taxon>
        <taxon>Fungi</taxon>
        <taxon>Fungi incertae sedis</taxon>
        <taxon>Mucoromycota</taxon>
        <taxon>Mucoromycotina</taxon>
        <taxon>Mucoromycetes</taxon>
        <taxon>Mucorales</taxon>
        <taxon>Cunninghamellaceae</taxon>
        <taxon>Absidia</taxon>
    </lineage>
</organism>
<dbReference type="Proteomes" id="UP000193560">
    <property type="component" value="Unassembled WGS sequence"/>
</dbReference>
<reference evidence="1 2" key="1">
    <citation type="submission" date="2016-07" db="EMBL/GenBank/DDBJ databases">
        <title>Pervasive Adenine N6-methylation of Active Genes in Fungi.</title>
        <authorList>
            <consortium name="DOE Joint Genome Institute"/>
            <person name="Mondo S.J."/>
            <person name="Dannebaum R.O."/>
            <person name="Kuo R.C."/>
            <person name="Labutti K."/>
            <person name="Haridas S."/>
            <person name="Kuo A."/>
            <person name="Salamov A."/>
            <person name="Ahrendt S.R."/>
            <person name="Lipzen A."/>
            <person name="Sullivan W."/>
            <person name="Andreopoulos W.B."/>
            <person name="Clum A."/>
            <person name="Lindquist E."/>
            <person name="Daum C."/>
            <person name="Ramamoorthy G.K."/>
            <person name="Gryganskyi A."/>
            <person name="Culley D."/>
            <person name="Magnuson J.K."/>
            <person name="James T.Y."/>
            <person name="O'Malley M.A."/>
            <person name="Stajich J.E."/>
            <person name="Spatafora J.W."/>
            <person name="Visel A."/>
            <person name="Grigoriev I.V."/>
        </authorList>
    </citation>
    <scope>NUCLEOTIDE SEQUENCE [LARGE SCALE GENOMIC DNA]</scope>
    <source>
        <strain evidence="1 2">NRRL 1336</strain>
    </source>
</reference>
<evidence type="ECO:0000313" key="2">
    <source>
        <dbReference type="Proteomes" id="UP000193560"/>
    </source>
</evidence>
<proteinExistence type="predicted"/>
<protein>
    <submittedName>
        <fullName evidence="1">Uncharacterized protein</fullName>
    </submittedName>
</protein>
<accession>A0A1X2I110</accession>
<comment type="caution">
    <text evidence="1">The sequence shown here is derived from an EMBL/GenBank/DDBJ whole genome shotgun (WGS) entry which is preliminary data.</text>
</comment>